<dbReference type="PANTHER" id="PTHR35330">
    <property type="entry name" value="SIROHEME BIOSYNTHESIS PROTEIN MET8"/>
    <property type="match status" value="1"/>
</dbReference>
<organism evidence="8 9">
    <name type="scientific">Laceyella putida</name>
    <dbReference type="NCBI Taxonomy" id="110101"/>
    <lineage>
        <taxon>Bacteria</taxon>
        <taxon>Bacillati</taxon>
        <taxon>Bacillota</taxon>
        <taxon>Bacilli</taxon>
        <taxon>Bacillales</taxon>
        <taxon>Thermoactinomycetaceae</taxon>
        <taxon>Laceyella</taxon>
    </lineage>
</organism>
<keyword evidence="9" id="KW-1185">Reference proteome</keyword>
<dbReference type="RefSeq" id="WP_379864098.1">
    <property type="nucleotide sequence ID" value="NZ_JBHTBW010000019.1"/>
</dbReference>
<name>A0ABW2RIH5_9BACL</name>
<evidence type="ECO:0000256" key="5">
    <source>
        <dbReference type="ARBA" id="ARBA00023244"/>
    </source>
</evidence>
<protein>
    <recommendedName>
        <fullName evidence="2">precorrin-2 dehydrogenase</fullName>
        <ecNumber evidence="2">1.3.1.76</ecNumber>
    </recommendedName>
</protein>
<dbReference type="PANTHER" id="PTHR35330:SF1">
    <property type="entry name" value="SIROHEME BIOSYNTHESIS PROTEIN MET8"/>
    <property type="match status" value="1"/>
</dbReference>
<dbReference type="Gene3D" id="1.10.8.610">
    <property type="entry name" value="SirC, precorrin-2 dehydrogenase, C-terminal helical domain-like"/>
    <property type="match status" value="1"/>
</dbReference>
<dbReference type="InterPro" id="IPR028281">
    <property type="entry name" value="Sirohaem_synthase_central"/>
</dbReference>
<keyword evidence="3" id="KW-0560">Oxidoreductase</keyword>
<dbReference type="InterPro" id="IPR006367">
    <property type="entry name" value="Sirohaem_synthase_N"/>
</dbReference>
<evidence type="ECO:0000313" key="9">
    <source>
        <dbReference type="Proteomes" id="UP001596500"/>
    </source>
</evidence>
<evidence type="ECO:0000256" key="1">
    <source>
        <dbReference type="ARBA" id="ARBA00005010"/>
    </source>
</evidence>
<evidence type="ECO:0000256" key="4">
    <source>
        <dbReference type="ARBA" id="ARBA00023027"/>
    </source>
</evidence>
<dbReference type="InterPro" id="IPR036291">
    <property type="entry name" value="NAD(P)-bd_dom_sf"/>
</dbReference>
<dbReference type="NCBIfam" id="TIGR01470">
    <property type="entry name" value="cysG_Nterm"/>
    <property type="match status" value="1"/>
</dbReference>
<gene>
    <name evidence="8" type="ORF">ACFQNG_06580</name>
</gene>
<dbReference type="Proteomes" id="UP001596500">
    <property type="component" value="Unassembled WGS sequence"/>
</dbReference>
<feature type="domain" description="Siroheme synthase central" evidence="7">
    <location>
        <begin position="120"/>
        <end position="146"/>
    </location>
</feature>
<dbReference type="Gene3D" id="3.40.50.720">
    <property type="entry name" value="NAD(P)-binding Rossmann-like Domain"/>
    <property type="match status" value="1"/>
</dbReference>
<keyword evidence="5" id="KW-0627">Porphyrin biosynthesis</keyword>
<accession>A0ABW2RIH5</accession>
<dbReference type="InterPro" id="IPR042518">
    <property type="entry name" value="SirC_C"/>
</dbReference>
<dbReference type="Pfam" id="PF13241">
    <property type="entry name" value="NAD_binding_7"/>
    <property type="match status" value="1"/>
</dbReference>
<dbReference type="InterPro" id="IPR028161">
    <property type="entry name" value="Met8-like"/>
</dbReference>
<dbReference type="EMBL" id="JBHTBW010000019">
    <property type="protein sequence ID" value="MFC7440814.1"/>
    <property type="molecule type" value="Genomic_DNA"/>
</dbReference>
<dbReference type="EC" id="1.3.1.76" evidence="2"/>
<evidence type="ECO:0000259" key="7">
    <source>
        <dbReference type="Pfam" id="PF14824"/>
    </source>
</evidence>
<comment type="caution">
    <text evidence="8">The sequence shown here is derived from an EMBL/GenBank/DDBJ whole genome shotgun (WGS) entry which is preliminary data.</text>
</comment>
<evidence type="ECO:0000256" key="2">
    <source>
        <dbReference type="ARBA" id="ARBA00012400"/>
    </source>
</evidence>
<evidence type="ECO:0000313" key="8">
    <source>
        <dbReference type="EMBL" id="MFC7440814.1"/>
    </source>
</evidence>
<dbReference type="SUPFAM" id="SSF75615">
    <property type="entry name" value="Siroheme synthase middle domains-like"/>
    <property type="match status" value="1"/>
</dbReference>
<keyword evidence="4" id="KW-0520">NAD</keyword>
<reference evidence="9" key="1">
    <citation type="journal article" date="2019" name="Int. J. Syst. Evol. Microbiol.">
        <title>The Global Catalogue of Microorganisms (GCM) 10K type strain sequencing project: providing services to taxonomists for standard genome sequencing and annotation.</title>
        <authorList>
            <consortium name="The Broad Institute Genomics Platform"/>
            <consortium name="The Broad Institute Genome Sequencing Center for Infectious Disease"/>
            <person name="Wu L."/>
            <person name="Ma J."/>
        </authorList>
    </citation>
    <scope>NUCLEOTIDE SEQUENCE [LARGE SCALE GENOMIC DNA]</scope>
    <source>
        <strain evidence="9">CGMCC 1.12942</strain>
    </source>
</reference>
<evidence type="ECO:0000256" key="3">
    <source>
        <dbReference type="ARBA" id="ARBA00023002"/>
    </source>
</evidence>
<proteinExistence type="predicted"/>
<sequence>MKQYYPMMVDIEGMRCLVVGGGPVAERKVRSLIEAGAHVIVVSPKATPLLTSWTEQELIEWRRRPYQPEDHEGCRLVFAATDQKTVNARIHQEANARGQWVNVVDQPELCNFMVPATVKRGKLHIAISTSGASPSVAQNIRRQLEATVGEEYELYLDLLQEMRGIIQQNVTVPKERQRLMKELVTDHWLEECRMNPAQVRSKMRKWLEQALSAQT</sequence>
<comment type="catalytic activity">
    <reaction evidence="6">
        <text>precorrin-2 + NAD(+) = sirohydrochlorin + NADH + 2 H(+)</text>
        <dbReference type="Rhea" id="RHEA:15613"/>
        <dbReference type="ChEBI" id="CHEBI:15378"/>
        <dbReference type="ChEBI" id="CHEBI:57540"/>
        <dbReference type="ChEBI" id="CHEBI:57945"/>
        <dbReference type="ChEBI" id="CHEBI:58351"/>
        <dbReference type="ChEBI" id="CHEBI:58827"/>
        <dbReference type="EC" id="1.3.1.76"/>
    </reaction>
</comment>
<comment type="pathway">
    <text evidence="1">Porphyrin-containing compound metabolism; siroheme biosynthesis; sirohydrochlorin from precorrin-2: step 1/1.</text>
</comment>
<evidence type="ECO:0000256" key="6">
    <source>
        <dbReference type="ARBA" id="ARBA00047561"/>
    </source>
</evidence>
<dbReference type="SUPFAM" id="SSF51735">
    <property type="entry name" value="NAD(P)-binding Rossmann-fold domains"/>
    <property type="match status" value="1"/>
</dbReference>
<dbReference type="Pfam" id="PF14824">
    <property type="entry name" value="Sirohm_synth_M"/>
    <property type="match status" value="1"/>
</dbReference>